<reference evidence="3" key="1">
    <citation type="journal article" date="2019" name="Int. J. Syst. Evol. Microbiol.">
        <title>The Global Catalogue of Microorganisms (GCM) 10K type strain sequencing project: providing services to taxonomists for standard genome sequencing and annotation.</title>
        <authorList>
            <consortium name="The Broad Institute Genomics Platform"/>
            <consortium name="The Broad Institute Genome Sequencing Center for Infectious Disease"/>
            <person name="Wu L."/>
            <person name="Ma J."/>
        </authorList>
    </citation>
    <scope>NUCLEOTIDE SEQUENCE [LARGE SCALE GENOMIC DNA]</scope>
    <source>
        <strain evidence="3">JCM 32105</strain>
    </source>
</reference>
<feature type="transmembrane region" description="Helical" evidence="1">
    <location>
        <begin position="380"/>
        <end position="398"/>
    </location>
</feature>
<evidence type="ECO:0008006" key="4">
    <source>
        <dbReference type="Google" id="ProtNLM"/>
    </source>
</evidence>
<keyword evidence="1" id="KW-1133">Transmembrane helix</keyword>
<protein>
    <recommendedName>
        <fullName evidence="4">SMODS and SLOG-associating 2TM effector domain-containing protein</fullName>
    </recommendedName>
</protein>
<sequence length="516" mass="58652">MPVTIGISGKRYIAAGERKNTYNAILKELQAIVPNKQEEVIGLTSLASGADTLFATVILENYPNAKLHIALPFALEEYSKDFRDEPDPEAPDEKRTERQVLEEYIRGHGVNTVVAHAIPQTDEERNEAYYAAGLYIADKCDEMIFVWDKVKPNGRGGTAEILGYYAETRPGKTIHMVHVSPRTKDELNDRIEAEMNKADQAAIEYKKLYKDVWWAAIRLGFLAVVLFAIKVGYHFHHSHPHDTAGETDGRIPAIVEFALTYLELFTVLRTWWLIRKARMLKYHAHYLQQRMKSEKLRGMLTYNLASLPVDTDDDITHSDQDVAAIADEMNKVANSTKYHSLWFTQYAVKELITGQIAYHTKTINKTIGNRPHKYEQGSKAVAIAFGINILYLFAYTTAELLHKGHWTAMDISHINICYWLHIFAISLTIILPALYAAIEGALYFNEWNMLKEQSKTTKRELERYLTSLPSVTNTPAGEKGIHEKQVQVLMKATTAMLADNKTWHRILGDKGISIRA</sequence>
<keyword evidence="1" id="KW-0812">Transmembrane</keyword>
<name>A0ABP8NPS0_9BACT</name>
<keyword evidence="1" id="KW-0472">Membrane</keyword>
<gene>
    <name evidence="2" type="ORF">GCM10023093_27150</name>
</gene>
<keyword evidence="3" id="KW-1185">Reference proteome</keyword>
<dbReference type="EMBL" id="BAABFA010000019">
    <property type="protein sequence ID" value="GAA4468819.1"/>
    <property type="molecule type" value="Genomic_DNA"/>
</dbReference>
<feature type="transmembrane region" description="Helical" evidence="1">
    <location>
        <begin position="212"/>
        <end position="233"/>
    </location>
</feature>
<evidence type="ECO:0000256" key="1">
    <source>
        <dbReference type="SAM" id="Phobius"/>
    </source>
</evidence>
<feature type="transmembrane region" description="Helical" evidence="1">
    <location>
        <begin position="253"/>
        <end position="274"/>
    </location>
</feature>
<comment type="caution">
    <text evidence="2">The sequence shown here is derived from an EMBL/GenBank/DDBJ whole genome shotgun (WGS) entry which is preliminary data.</text>
</comment>
<accession>A0ABP8NPS0</accession>
<evidence type="ECO:0000313" key="3">
    <source>
        <dbReference type="Proteomes" id="UP001500067"/>
    </source>
</evidence>
<dbReference type="Gene3D" id="3.40.50.450">
    <property type="match status" value="1"/>
</dbReference>
<organism evidence="2 3">
    <name type="scientific">Nemorincola caseinilytica</name>
    <dbReference type="NCBI Taxonomy" id="2054315"/>
    <lineage>
        <taxon>Bacteria</taxon>
        <taxon>Pseudomonadati</taxon>
        <taxon>Bacteroidota</taxon>
        <taxon>Chitinophagia</taxon>
        <taxon>Chitinophagales</taxon>
        <taxon>Chitinophagaceae</taxon>
        <taxon>Nemorincola</taxon>
    </lineage>
</organism>
<feature type="transmembrane region" description="Helical" evidence="1">
    <location>
        <begin position="418"/>
        <end position="444"/>
    </location>
</feature>
<proteinExistence type="predicted"/>
<dbReference type="RefSeq" id="WP_345084179.1">
    <property type="nucleotide sequence ID" value="NZ_BAABFA010000019.1"/>
</dbReference>
<evidence type="ECO:0000313" key="2">
    <source>
        <dbReference type="EMBL" id="GAA4468819.1"/>
    </source>
</evidence>
<dbReference type="Proteomes" id="UP001500067">
    <property type="component" value="Unassembled WGS sequence"/>
</dbReference>